<evidence type="ECO:0000313" key="3">
    <source>
        <dbReference type="Proteomes" id="UP000257109"/>
    </source>
</evidence>
<feature type="non-terminal residue" evidence="2">
    <location>
        <position position="1"/>
    </location>
</feature>
<dbReference type="Proteomes" id="UP000257109">
    <property type="component" value="Unassembled WGS sequence"/>
</dbReference>
<feature type="region of interest" description="Disordered" evidence="1">
    <location>
        <begin position="27"/>
        <end position="98"/>
    </location>
</feature>
<keyword evidence="3" id="KW-1185">Reference proteome</keyword>
<feature type="compositionally biased region" description="Basic residues" evidence="1">
    <location>
        <begin position="71"/>
        <end position="89"/>
    </location>
</feature>
<evidence type="ECO:0000313" key="2">
    <source>
        <dbReference type="EMBL" id="RDY02089.1"/>
    </source>
</evidence>
<reference evidence="2" key="1">
    <citation type="submission" date="2018-05" db="EMBL/GenBank/DDBJ databases">
        <title>Draft genome of Mucuna pruriens seed.</title>
        <authorList>
            <person name="Nnadi N.E."/>
            <person name="Vos R."/>
            <person name="Hasami M.H."/>
            <person name="Devisetty U.K."/>
            <person name="Aguiy J.C."/>
        </authorList>
    </citation>
    <scope>NUCLEOTIDE SEQUENCE [LARGE SCALE GENOMIC DNA]</scope>
    <source>
        <strain evidence="2">JCA_2017</strain>
    </source>
</reference>
<dbReference type="AlphaFoldDB" id="A0A371HH46"/>
<protein>
    <submittedName>
        <fullName evidence="2">Uncharacterized protein</fullName>
    </submittedName>
</protein>
<sequence>MKNKIENCHSRSIKTLVFLSKTKLEGKSLKAQSNSESSIESSNGSTNDDVSLMSKFKQMLKKNDIDEIPIKSRHLKSTRSHKKKQKSRKIVGSNNEMT</sequence>
<evidence type="ECO:0000256" key="1">
    <source>
        <dbReference type="SAM" id="MobiDB-lite"/>
    </source>
</evidence>
<proteinExistence type="predicted"/>
<dbReference type="EMBL" id="QJKJ01002603">
    <property type="protein sequence ID" value="RDY02089.1"/>
    <property type="molecule type" value="Genomic_DNA"/>
</dbReference>
<name>A0A371HH46_MUCPR</name>
<feature type="compositionally biased region" description="Low complexity" evidence="1">
    <location>
        <begin position="33"/>
        <end position="45"/>
    </location>
</feature>
<feature type="compositionally biased region" description="Basic and acidic residues" evidence="1">
    <location>
        <begin position="61"/>
        <end position="70"/>
    </location>
</feature>
<gene>
    <name evidence="2" type="ORF">CR513_14501</name>
</gene>
<organism evidence="2 3">
    <name type="scientific">Mucuna pruriens</name>
    <name type="common">Velvet bean</name>
    <name type="synonym">Dolichos pruriens</name>
    <dbReference type="NCBI Taxonomy" id="157652"/>
    <lineage>
        <taxon>Eukaryota</taxon>
        <taxon>Viridiplantae</taxon>
        <taxon>Streptophyta</taxon>
        <taxon>Embryophyta</taxon>
        <taxon>Tracheophyta</taxon>
        <taxon>Spermatophyta</taxon>
        <taxon>Magnoliopsida</taxon>
        <taxon>eudicotyledons</taxon>
        <taxon>Gunneridae</taxon>
        <taxon>Pentapetalae</taxon>
        <taxon>rosids</taxon>
        <taxon>fabids</taxon>
        <taxon>Fabales</taxon>
        <taxon>Fabaceae</taxon>
        <taxon>Papilionoideae</taxon>
        <taxon>50 kb inversion clade</taxon>
        <taxon>NPAAA clade</taxon>
        <taxon>indigoferoid/millettioid clade</taxon>
        <taxon>Phaseoleae</taxon>
        <taxon>Mucuna</taxon>
    </lineage>
</organism>
<comment type="caution">
    <text evidence="2">The sequence shown here is derived from an EMBL/GenBank/DDBJ whole genome shotgun (WGS) entry which is preliminary data.</text>
</comment>
<accession>A0A371HH46</accession>